<keyword evidence="3" id="KW-0597">Phosphoprotein</keyword>
<keyword evidence="7 10" id="KW-0067">ATP-binding</keyword>
<dbReference type="GO" id="GO:0005524">
    <property type="term" value="F:ATP binding"/>
    <property type="evidence" value="ECO:0007669"/>
    <property type="project" value="UniProtKB-UniRule"/>
</dbReference>
<evidence type="ECO:0000256" key="3">
    <source>
        <dbReference type="ARBA" id="ARBA00022553"/>
    </source>
</evidence>
<dbReference type="GO" id="GO:0010906">
    <property type="term" value="P:regulation of glucose metabolic process"/>
    <property type="evidence" value="ECO:0007669"/>
    <property type="project" value="TreeGrafter"/>
</dbReference>
<dbReference type="InterPro" id="IPR036784">
    <property type="entry name" value="AK/P_DHK_N_sf"/>
</dbReference>
<dbReference type="RefSeq" id="XP_018071000.1">
    <property type="nucleotide sequence ID" value="XM_018209355.1"/>
</dbReference>
<dbReference type="PRINTS" id="PR00344">
    <property type="entry name" value="BCTRLSENSOR"/>
</dbReference>
<name>A0A194X8Z6_MOLSC</name>
<dbReference type="SUPFAM" id="SSF55874">
    <property type="entry name" value="ATPase domain of HSP90 chaperone/DNA topoisomerase II/histidine kinase"/>
    <property type="match status" value="1"/>
</dbReference>
<evidence type="ECO:0000313" key="14">
    <source>
        <dbReference type="Proteomes" id="UP000070700"/>
    </source>
</evidence>
<evidence type="ECO:0000256" key="9">
    <source>
        <dbReference type="ARBA" id="ARBA00023128"/>
    </source>
</evidence>
<sequence length="452" mass="49247">MISLLPPPSARVGRIILPWSRQISYSSTFARHPSPSAHKWSHPPSSTTIADDEVASLASKPLHALSLADLVKHGRPPLSTDALFSSANFTLSLLPIRLAHRIQALRNLPFIVVSNPNISKIYNNYLHSLSTLLPYKEKTISSLEDEIKFTSVLADLVETHSHTIPTLARGFLECRKYINPIEVTRFLDEHLRARIGTRLIAEQHIALHVSSQPHQDPKSSYHEENSQSSYIGVIDTALQPASIINSCGNFVSEICELKYGVRPTWVIDGEPGTTFAFVPVHLEYIITELLKNAFRATVESGKSHEPVIITIAAEPESPREKDRSVKNGSSATDDNPPIRPFEDPAPGVTIRIRDRGGGISPEVLPNIWSYSFTTFSDEDDLPGQGPGNGSIDALNAMSGAGGEGSSIAGLGYGLPLSRAYAEYFGGGIAVQSLYGWGCDVYLRLKGLGRPKG</sequence>
<evidence type="ECO:0000256" key="10">
    <source>
        <dbReference type="RuleBase" id="RU366032"/>
    </source>
</evidence>
<dbReference type="InterPro" id="IPR005467">
    <property type="entry name" value="His_kinase_dom"/>
</dbReference>
<comment type="subcellular location">
    <subcellularLocation>
        <location evidence="1 10">Mitochondrion matrix</location>
    </subcellularLocation>
</comment>
<dbReference type="SUPFAM" id="SSF69012">
    <property type="entry name" value="alpha-ketoacid dehydrogenase kinase, N-terminal domain"/>
    <property type="match status" value="1"/>
</dbReference>
<evidence type="ECO:0000256" key="4">
    <source>
        <dbReference type="ARBA" id="ARBA00022679"/>
    </source>
</evidence>
<dbReference type="EC" id="2.7.11.-" evidence="10"/>
<dbReference type="PANTHER" id="PTHR11947">
    <property type="entry name" value="PYRUVATE DEHYDROGENASE KINASE"/>
    <property type="match status" value="1"/>
</dbReference>
<dbReference type="Pfam" id="PF10436">
    <property type="entry name" value="BCDHK_Adom3"/>
    <property type="match status" value="1"/>
</dbReference>
<evidence type="ECO:0000256" key="11">
    <source>
        <dbReference type="SAM" id="MobiDB-lite"/>
    </source>
</evidence>
<keyword evidence="9 10" id="KW-0496">Mitochondrion</keyword>
<accession>A0A194X8Z6</accession>
<dbReference type="InterPro" id="IPR018955">
    <property type="entry name" value="BCDHK/PDK_N"/>
</dbReference>
<evidence type="ECO:0000256" key="7">
    <source>
        <dbReference type="ARBA" id="ARBA00022840"/>
    </source>
</evidence>
<evidence type="ECO:0000256" key="1">
    <source>
        <dbReference type="ARBA" id="ARBA00004305"/>
    </source>
</evidence>
<dbReference type="GeneID" id="28819081"/>
<dbReference type="Proteomes" id="UP000070700">
    <property type="component" value="Unassembled WGS sequence"/>
</dbReference>
<dbReference type="InterPro" id="IPR003594">
    <property type="entry name" value="HATPase_dom"/>
</dbReference>
<dbReference type="STRING" id="149040.A0A194X8Z6"/>
<dbReference type="GO" id="GO:0005759">
    <property type="term" value="C:mitochondrial matrix"/>
    <property type="evidence" value="ECO:0007669"/>
    <property type="project" value="UniProtKB-SubCell"/>
</dbReference>
<keyword evidence="5 10" id="KW-0547">Nucleotide-binding</keyword>
<dbReference type="PANTHER" id="PTHR11947:SF20">
    <property type="entry name" value="[3-METHYL-2-OXOBUTANOATE DEHYDROGENASE [LIPOAMIDE]] KINASE, MITOCHONDRIAL"/>
    <property type="match status" value="1"/>
</dbReference>
<evidence type="ECO:0000259" key="12">
    <source>
        <dbReference type="PROSITE" id="PS50109"/>
    </source>
</evidence>
<evidence type="ECO:0000256" key="6">
    <source>
        <dbReference type="ARBA" id="ARBA00022777"/>
    </source>
</evidence>
<proteinExistence type="inferred from homology"/>
<dbReference type="InterPro" id="IPR004358">
    <property type="entry name" value="Sig_transdc_His_kin-like_C"/>
</dbReference>
<dbReference type="PROSITE" id="PS50109">
    <property type="entry name" value="HIS_KIN"/>
    <property type="match status" value="1"/>
</dbReference>
<dbReference type="Gene3D" id="3.30.565.10">
    <property type="entry name" value="Histidine kinase-like ATPase, C-terminal domain"/>
    <property type="match status" value="1"/>
</dbReference>
<feature type="region of interest" description="Disordered" evidence="11">
    <location>
        <begin position="313"/>
        <end position="347"/>
    </location>
</feature>
<keyword evidence="4 10" id="KW-0808">Transferase</keyword>
<dbReference type="EMBL" id="KQ947416">
    <property type="protein sequence ID" value="KUJ16645.1"/>
    <property type="molecule type" value="Genomic_DNA"/>
</dbReference>
<keyword evidence="8" id="KW-0809">Transit peptide</keyword>
<gene>
    <name evidence="13" type="ORF">LY89DRAFT_586102</name>
</gene>
<dbReference type="InParanoid" id="A0A194X8Z6"/>
<dbReference type="Pfam" id="PF02518">
    <property type="entry name" value="HATPase_c"/>
    <property type="match status" value="1"/>
</dbReference>
<evidence type="ECO:0000256" key="5">
    <source>
        <dbReference type="ARBA" id="ARBA00022741"/>
    </source>
</evidence>
<protein>
    <recommendedName>
        <fullName evidence="10">Protein-serine/threonine kinase</fullName>
        <ecNumber evidence="10">2.7.11.-</ecNumber>
    </recommendedName>
</protein>
<dbReference type="AlphaFoldDB" id="A0A194X8Z6"/>
<evidence type="ECO:0000313" key="13">
    <source>
        <dbReference type="EMBL" id="KUJ16645.1"/>
    </source>
</evidence>
<dbReference type="GO" id="GO:0004740">
    <property type="term" value="F:pyruvate dehydrogenase (acetyl-transferring) kinase activity"/>
    <property type="evidence" value="ECO:0007669"/>
    <property type="project" value="TreeGrafter"/>
</dbReference>
<dbReference type="FunCoup" id="A0A194X8Z6">
    <property type="interactions" value="359"/>
</dbReference>
<dbReference type="KEGG" id="psco:LY89DRAFT_586102"/>
<comment type="similarity">
    <text evidence="2 10">Belongs to the PDK/BCKDK protein kinase family.</text>
</comment>
<dbReference type="OrthoDB" id="3264224at2759"/>
<dbReference type="Gene3D" id="1.20.140.20">
    <property type="entry name" value="Alpha-ketoacid/pyruvate dehydrogenase kinase, N-terminal domain"/>
    <property type="match status" value="1"/>
</dbReference>
<organism evidence="13 14">
    <name type="scientific">Mollisia scopiformis</name>
    <name type="common">Conifer needle endophyte fungus</name>
    <name type="synonym">Phialocephala scopiformis</name>
    <dbReference type="NCBI Taxonomy" id="149040"/>
    <lineage>
        <taxon>Eukaryota</taxon>
        <taxon>Fungi</taxon>
        <taxon>Dikarya</taxon>
        <taxon>Ascomycota</taxon>
        <taxon>Pezizomycotina</taxon>
        <taxon>Leotiomycetes</taxon>
        <taxon>Helotiales</taxon>
        <taxon>Mollisiaceae</taxon>
        <taxon>Mollisia</taxon>
    </lineage>
</organism>
<dbReference type="SMART" id="SM00387">
    <property type="entry name" value="HATPase_c"/>
    <property type="match status" value="1"/>
</dbReference>
<dbReference type="InterPro" id="IPR036890">
    <property type="entry name" value="HATPase_C_sf"/>
</dbReference>
<keyword evidence="14" id="KW-1185">Reference proteome</keyword>
<keyword evidence="6 10" id="KW-0418">Kinase</keyword>
<evidence type="ECO:0000256" key="8">
    <source>
        <dbReference type="ARBA" id="ARBA00022946"/>
    </source>
</evidence>
<evidence type="ECO:0000256" key="2">
    <source>
        <dbReference type="ARBA" id="ARBA00006155"/>
    </source>
</evidence>
<feature type="compositionally biased region" description="Basic and acidic residues" evidence="11">
    <location>
        <begin position="316"/>
        <end position="325"/>
    </location>
</feature>
<reference evidence="13 14" key="1">
    <citation type="submission" date="2015-10" db="EMBL/GenBank/DDBJ databases">
        <title>Full genome of DAOMC 229536 Phialocephala scopiformis, a fungal endophyte of spruce producing the potent anti-insectan compound rugulosin.</title>
        <authorList>
            <consortium name="DOE Joint Genome Institute"/>
            <person name="Walker A.K."/>
            <person name="Frasz S.L."/>
            <person name="Seifert K.A."/>
            <person name="Miller J.D."/>
            <person name="Mondo S.J."/>
            <person name="Labutti K."/>
            <person name="Lipzen A."/>
            <person name="Dockter R."/>
            <person name="Kennedy M."/>
            <person name="Grigoriev I.V."/>
            <person name="Spatafora J.W."/>
        </authorList>
    </citation>
    <scope>NUCLEOTIDE SEQUENCE [LARGE SCALE GENOMIC DNA]</scope>
    <source>
        <strain evidence="13 14">CBS 120377</strain>
    </source>
</reference>
<feature type="domain" description="Histidine kinase" evidence="12">
    <location>
        <begin position="279"/>
        <end position="448"/>
    </location>
</feature>
<dbReference type="InterPro" id="IPR039028">
    <property type="entry name" value="BCKD/PDK"/>
</dbReference>